<protein>
    <recommendedName>
        <fullName evidence="2">8-amino-7-oxononanoate synthase</fullName>
        <ecNumber evidence="2">2.3.1.47</ecNumber>
    </recommendedName>
</protein>
<geneLocation type="plasmid" evidence="6 7">
    <name>pSCL4</name>
</geneLocation>
<evidence type="ECO:0000256" key="3">
    <source>
        <dbReference type="ARBA" id="ARBA00022679"/>
    </source>
</evidence>
<accession>D5SIP6</accession>
<comment type="cofactor">
    <cofactor evidence="1">
        <name>pyridoxal 5'-phosphate</name>
        <dbReference type="ChEBI" id="CHEBI:597326"/>
    </cofactor>
</comment>
<dbReference type="InterPro" id="IPR015422">
    <property type="entry name" value="PyrdxlP-dep_Trfase_small"/>
</dbReference>
<dbReference type="GeneID" id="93733488"/>
<dbReference type="GO" id="GO:0016874">
    <property type="term" value="F:ligase activity"/>
    <property type="evidence" value="ECO:0007669"/>
    <property type="project" value="UniProtKB-KW"/>
</dbReference>
<dbReference type="eggNOG" id="COG0156">
    <property type="taxonomic scope" value="Bacteria"/>
</dbReference>
<keyword evidence="7" id="KW-1185">Reference proteome</keyword>
<sequence length="400" mass="42964">MGNSDMALKADLSALEKTYLRWESEGVSPFFPVVESNGDNTVTIEPHGELVMFGSCDYLGLSQHPALKAGAVEAIEQFGTNTYASQLICGHTRIHQTIEATLGKMSGGRAALMFPSGMSASAGAVSTLASSEDVVINDRLAHSSLFMGSRLSGAEVRTFPHNSMKRLETILGQCADKRRRIIVVDGLYSADGDYAPLDRITELAEAYDALVVVDEAHSFGSIGPNGLGVADHFGVLDRIDVIIGTMSKTLGSIGGFVLTHDWFERELRYMSPSYTSSRGSAPAVAGATLASLRLLEEQGNRLRAQLNSNTEFITERLRAAGFDLLNTRSHIVPVVVGPEDKTVAVAKWLMGRGVLVAPFVYPHVAAGTGRLRVGVSSRHTADECELLISALTEAKREFGF</sequence>
<gene>
    <name evidence="6" type="ORF">SCLAV_p0298</name>
</gene>
<dbReference type="RefSeq" id="WP_003963017.1">
    <property type="nucleotide sequence ID" value="NZ_CM000914.1"/>
</dbReference>
<dbReference type="InterPro" id="IPR004839">
    <property type="entry name" value="Aminotransferase_I/II_large"/>
</dbReference>
<name>D5SIP6_STRCL</name>
<dbReference type="SUPFAM" id="SSF53383">
    <property type="entry name" value="PLP-dependent transferases"/>
    <property type="match status" value="1"/>
</dbReference>
<dbReference type="InterPro" id="IPR015421">
    <property type="entry name" value="PyrdxlP-dep_Trfase_major"/>
</dbReference>
<evidence type="ECO:0000259" key="5">
    <source>
        <dbReference type="Pfam" id="PF00155"/>
    </source>
</evidence>
<evidence type="ECO:0000256" key="4">
    <source>
        <dbReference type="ARBA" id="ARBA00047715"/>
    </source>
</evidence>
<dbReference type="EC" id="2.3.1.47" evidence="2"/>
<dbReference type="InterPro" id="IPR015424">
    <property type="entry name" value="PyrdxlP-dep_Trfase"/>
</dbReference>
<comment type="catalytic activity">
    <reaction evidence="4">
        <text>6-carboxyhexanoyl-[ACP] + L-alanine + H(+) = (8S)-8-amino-7-oxononanoate + holo-[ACP] + CO2</text>
        <dbReference type="Rhea" id="RHEA:42288"/>
        <dbReference type="Rhea" id="RHEA-COMP:9685"/>
        <dbReference type="Rhea" id="RHEA-COMP:9955"/>
        <dbReference type="ChEBI" id="CHEBI:15378"/>
        <dbReference type="ChEBI" id="CHEBI:16526"/>
        <dbReference type="ChEBI" id="CHEBI:57972"/>
        <dbReference type="ChEBI" id="CHEBI:64479"/>
        <dbReference type="ChEBI" id="CHEBI:78846"/>
        <dbReference type="ChEBI" id="CHEBI:149468"/>
        <dbReference type="EC" id="2.3.1.47"/>
    </reaction>
</comment>
<keyword evidence="3" id="KW-0808">Transferase</keyword>
<evidence type="ECO:0000313" key="6">
    <source>
        <dbReference type="EMBL" id="EFG03789.2"/>
    </source>
</evidence>
<reference evidence="6 7" key="1">
    <citation type="journal article" date="2010" name="Genome Biol. Evol.">
        <title>The sequence of a 1.8-mb bacterial linear plasmid reveals a rich evolutionary reservoir of secondary metabolic pathways.</title>
        <authorList>
            <person name="Medema M.H."/>
            <person name="Trefzer A."/>
            <person name="Kovalchuk A."/>
            <person name="van den Berg M."/>
            <person name="Mueller U."/>
            <person name="Heijne W."/>
            <person name="Wu L."/>
            <person name="Alam M.T."/>
            <person name="Ronning C.M."/>
            <person name="Nierman W.C."/>
            <person name="Bovenberg R.A.L."/>
            <person name="Breitling R."/>
            <person name="Takano E."/>
        </authorList>
    </citation>
    <scope>NUCLEOTIDE SEQUENCE [LARGE SCALE GENOMIC DNA]</scope>
    <source>
        <strain evidence="7">ATCC 27064 / DSM 738 / JCM 4710 / NBRC 13307 / NCIMB 12785 / NRRL 3585 / VKM Ac-602</strain>
        <plasmid evidence="6">pSCL4</plasmid>
    </source>
</reference>
<evidence type="ECO:0000256" key="1">
    <source>
        <dbReference type="ARBA" id="ARBA00001933"/>
    </source>
</evidence>
<dbReference type="GO" id="GO:0030170">
    <property type="term" value="F:pyridoxal phosphate binding"/>
    <property type="evidence" value="ECO:0007669"/>
    <property type="project" value="InterPro"/>
</dbReference>
<dbReference type="AlphaFoldDB" id="D5SIP6"/>
<dbReference type="PANTHER" id="PTHR13693">
    <property type="entry name" value="CLASS II AMINOTRANSFERASE/8-AMINO-7-OXONONANOATE SYNTHASE"/>
    <property type="match status" value="1"/>
</dbReference>
<dbReference type="Pfam" id="PF00155">
    <property type="entry name" value="Aminotran_1_2"/>
    <property type="match status" value="1"/>
</dbReference>
<dbReference type="Proteomes" id="UP000002357">
    <property type="component" value="Plasmid pSCL4"/>
</dbReference>
<feature type="domain" description="Aminotransferase class I/classII large" evidence="5">
    <location>
        <begin position="50"/>
        <end position="391"/>
    </location>
</feature>
<evidence type="ECO:0000256" key="2">
    <source>
        <dbReference type="ARBA" id="ARBA00013187"/>
    </source>
</evidence>
<evidence type="ECO:0000313" key="7">
    <source>
        <dbReference type="Proteomes" id="UP000002357"/>
    </source>
</evidence>
<organism evidence="6 7">
    <name type="scientific">Streptomyces clavuligerus</name>
    <dbReference type="NCBI Taxonomy" id="1901"/>
    <lineage>
        <taxon>Bacteria</taxon>
        <taxon>Bacillati</taxon>
        <taxon>Actinomycetota</taxon>
        <taxon>Actinomycetes</taxon>
        <taxon>Kitasatosporales</taxon>
        <taxon>Streptomycetaceae</taxon>
        <taxon>Streptomyces</taxon>
    </lineage>
</organism>
<dbReference type="EMBL" id="CM000914">
    <property type="protein sequence ID" value="EFG03789.2"/>
    <property type="molecule type" value="Genomic_DNA"/>
</dbReference>
<dbReference type="Gene3D" id="3.40.640.10">
    <property type="entry name" value="Type I PLP-dependent aspartate aminotransferase-like (Major domain)"/>
    <property type="match status" value="1"/>
</dbReference>
<dbReference type="InterPro" id="IPR050087">
    <property type="entry name" value="AON_synthase_class-II"/>
</dbReference>
<dbReference type="Gene3D" id="3.90.1150.10">
    <property type="entry name" value="Aspartate Aminotransferase, domain 1"/>
    <property type="match status" value="1"/>
</dbReference>
<keyword evidence="6" id="KW-0436">Ligase</keyword>
<keyword evidence="6" id="KW-0614">Plasmid</keyword>
<proteinExistence type="predicted"/>
<dbReference type="GO" id="GO:0008710">
    <property type="term" value="F:8-amino-7-oxononanoate synthase activity"/>
    <property type="evidence" value="ECO:0007669"/>
    <property type="project" value="UniProtKB-EC"/>
</dbReference>